<evidence type="ECO:0000313" key="4">
    <source>
        <dbReference type="Proteomes" id="UP001497457"/>
    </source>
</evidence>
<reference evidence="4" key="1">
    <citation type="submission" date="2024-06" db="EMBL/GenBank/DDBJ databases">
        <authorList>
            <person name="Ryan C."/>
        </authorList>
    </citation>
    <scope>NUCLEOTIDE SEQUENCE [LARGE SCALE GENOMIC DNA]</scope>
</reference>
<protein>
    <recommendedName>
        <fullName evidence="2">Serine hydrolase domain-containing protein</fullName>
    </recommendedName>
</protein>
<accession>A0ABC9D6J7</accession>
<reference evidence="3 4" key="2">
    <citation type="submission" date="2024-10" db="EMBL/GenBank/DDBJ databases">
        <authorList>
            <person name="Ryan C."/>
        </authorList>
    </citation>
    <scope>NUCLEOTIDE SEQUENCE [LARGE SCALE GENOMIC DNA]</scope>
</reference>
<gene>
    <name evidence="3" type="ORF">URODEC1_LOCUS81879</name>
</gene>
<dbReference type="Pfam" id="PF03959">
    <property type="entry name" value="FSH1"/>
    <property type="match status" value="1"/>
</dbReference>
<proteinExistence type="predicted"/>
<dbReference type="Proteomes" id="UP001497457">
    <property type="component" value="Chromosome 31b"/>
</dbReference>
<dbReference type="SUPFAM" id="SSF53474">
    <property type="entry name" value="alpha/beta-Hydrolases"/>
    <property type="match status" value="1"/>
</dbReference>
<evidence type="ECO:0000313" key="3">
    <source>
        <dbReference type="EMBL" id="CAL5031754.1"/>
    </source>
</evidence>
<evidence type="ECO:0000256" key="1">
    <source>
        <dbReference type="SAM" id="MobiDB-lite"/>
    </source>
</evidence>
<dbReference type="PANTHER" id="PTHR22778:SF51">
    <property type="entry name" value="DIHYDROFOLATE REDUCTASE"/>
    <property type="match status" value="1"/>
</dbReference>
<dbReference type="AlphaFoldDB" id="A0ABC9D6J7"/>
<dbReference type="InterPro" id="IPR005645">
    <property type="entry name" value="FSH-like_dom"/>
</dbReference>
<sequence length="362" mass="38895">MIRTPPRKSLRPRQLASPAAAPPASAPRAMLPCHLPLPLPAYAAAPSPQPRRGLRLRRNAGAAALQLGVGTGEGEPAAPRRLPRLLCLHGFRTSAEIMRRQVVGRWPAEVTSRLDLVFADGPFPAEGASPVAGVFDPPYYEWFQFAGKISGPQDPVDCRNLDGCFSYLEELMIRLGPFDGLLGFSQGAAVSAVLAGLQEQVNRVVAFGDSWGRSECLMCAMSVACHGCYGGSLILQTRFCVFRQGLAFTGVAKVKCVIAISGGKIHAPVAAARAYDSKIVCPSLHFIGDDDFAKPRSEELLEAFADPLVIRHPCAHTVPNLDEKGLQTMITYLDKVEGEIWEHSSTDAKIMASNLEAEIPGA</sequence>
<name>A0ABC9D6J7_9POAL</name>
<feature type="domain" description="Serine hydrolase" evidence="2">
    <location>
        <begin position="83"/>
        <end position="323"/>
    </location>
</feature>
<evidence type="ECO:0000259" key="2">
    <source>
        <dbReference type="Pfam" id="PF03959"/>
    </source>
</evidence>
<dbReference type="InterPro" id="IPR029058">
    <property type="entry name" value="AB_hydrolase_fold"/>
</dbReference>
<keyword evidence="4" id="KW-1185">Reference proteome</keyword>
<dbReference type="PANTHER" id="PTHR22778">
    <property type="entry name" value="OVARIAN CANCER GENE-2 PROTEIN-RELATED"/>
    <property type="match status" value="1"/>
</dbReference>
<dbReference type="EMBL" id="OZ075141">
    <property type="protein sequence ID" value="CAL5031754.1"/>
    <property type="molecule type" value="Genomic_DNA"/>
</dbReference>
<feature type="region of interest" description="Disordered" evidence="1">
    <location>
        <begin position="1"/>
        <end position="27"/>
    </location>
</feature>
<dbReference type="Gene3D" id="3.40.50.1820">
    <property type="entry name" value="alpha/beta hydrolase"/>
    <property type="match status" value="1"/>
</dbReference>
<feature type="compositionally biased region" description="Basic residues" evidence="1">
    <location>
        <begin position="1"/>
        <end position="11"/>
    </location>
</feature>
<organism evidence="3 4">
    <name type="scientific">Urochloa decumbens</name>
    <dbReference type="NCBI Taxonomy" id="240449"/>
    <lineage>
        <taxon>Eukaryota</taxon>
        <taxon>Viridiplantae</taxon>
        <taxon>Streptophyta</taxon>
        <taxon>Embryophyta</taxon>
        <taxon>Tracheophyta</taxon>
        <taxon>Spermatophyta</taxon>
        <taxon>Magnoliopsida</taxon>
        <taxon>Liliopsida</taxon>
        <taxon>Poales</taxon>
        <taxon>Poaceae</taxon>
        <taxon>PACMAD clade</taxon>
        <taxon>Panicoideae</taxon>
        <taxon>Panicodae</taxon>
        <taxon>Paniceae</taxon>
        <taxon>Melinidinae</taxon>
        <taxon>Urochloa</taxon>
    </lineage>
</organism>